<dbReference type="EMBL" id="REGN01002511">
    <property type="protein sequence ID" value="RNA27673.1"/>
    <property type="molecule type" value="Genomic_DNA"/>
</dbReference>
<accession>A0A3M7RVR5</accession>
<dbReference type="AlphaFoldDB" id="A0A3M7RVR5"/>
<proteinExistence type="predicted"/>
<protein>
    <submittedName>
        <fullName evidence="1">Uncharacterized protein</fullName>
    </submittedName>
</protein>
<evidence type="ECO:0000313" key="1">
    <source>
        <dbReference type="EMBL" id="RNA27673.1"/>
    </source>
</evidence>
<gene>
    <name evidence="1" type="ORF">BpHYR1_013292</name>
</gene>
<sequence>MSNGLTCIPNELKVHIYLFQNKPFLLICERIPTNVVWNRRKSKSKLIREKKINNLENVN</sequence>
<name>A0A3M7RVR5_BRAPC</name>
<reference evidence="1 2" key="1">
    <citation type="journal article" date="2018" name="Sci. Rep.">
        <title>Genomic signatures of local adaptation to the degree of environmental predictability in rotifers.</title>
        <authorList>
            <person name="Franch-Gras L."/>
            <person name="Hahn C."/>
            <person name="Garcia-Roger E.M."/>
            <person name="Carmona M.J."/>
            <person name="Serra M."/>
            <person name="Gomez A."/>
        </authorList>
    </citation>
    <scope>NUCLEOTIDE SEQUENCE [LARGE SCALE GENOMIC DNA]</scope>
    <source>
        <strain evidence="1">HYR1</strain>
    </source>
</reference>
<organism evidence="1 2">
    <name type="scientific">Brachionus plicatilis</name>
    <name type="common">Marine rotifer</name>
    <name type="synonym">Brachionus muelleri</name>
    <dbReference type="NCBI Taxonomy" id="10195"/>
    <lineage>
        <taxon>Eukaryota</taxon>
        <taxon>Metazoa</taxon>
        <taxon>Spiralia</taxon>
        <taxon>Gnathifera</taxon>
        <taxon>Rotifera</taxon>
        <taxon>Eurotatoria</taxon>
        <taxon>Monogononta</taxon>
        <taxon>Pseudotrocha</taxon>
        <taxon>Ploima</taxon>
        <taxon>Brachionidae</taxon>
        <taxon>Brachionus</taxon>
    </lineage>
</organism>
<evidence type="ECO:0000313" key="2">
    <source>
        <dbReference type="Proteomes" id="UP000276133"/>
    </source>
</evidence>
<comment type="caution">
    <text evidence="1">The sequence shown here is derived from an EMBL/GenBank/DDBJ whole genome shotgun (WGS) entry which is preliminary data.</text>
</comment>
<dbReference type="Proteomes" id="UP000276133">
    <property type="component" value="Unassembled WGS sequence"/>
</dbReference>
<keyword evidence="2" id="KW-1185">Reference proteome</keyword>